<feature type="region of interest" description="Disordered" evidence="5">
    <location>
        <begin position="1"/>
        <end position="37"/>
    </location>
</feature>
<dbReference type="PANTHER" id="PTHR12850">
    <property type="entry name" value="40S RIBOSOMAL PROTEIN S25"/>
    <property type="match status" value="1"/>
</dbReference>
<protein>
    <recommendedName>
        <fullName evidence="4">40S ribosomal protein S25</fullName>
    </recommendedName>
</protein>
<evidence type="ECO:0000313" key="6">
    <source>
        <dbReference type="EMBL" id="KDO34270.1"/>
    </source>
</evidence>
<gene>
    <name evidence="6" type="ORF">SPRG_01446</name>
</gene>
<dbReference type="KEGG" id="spar:SPRG_01446"/>
<proteinExistence type="inferred from homology"/>
<dbReference type="GO" id="GO:1990904">
    <property type="term" value="C:ribonucleoprotein complex"/>
    <property type="evidence" value="ECO:0007669"/>
    <property type="project" value="UniProtKB-KW"/>
</dbReference>
<sequence>MPPKTQQKTKEQKMAAALAGSRGKGKKKWSKGKAREKTQNKVLYDQEAYERMCKEVPKMKLITASAIVERLKVNAALARATIRELELKGDIKVVSKHSAQLIYTRAISAE</sequence>
<evidence type="ECO:0000256" key="3">
    <source>
        <dbReference type="ARBA" id="ARBA00023274"/>
    </source>
</evidence>
<dbReference type="OrthoDB" id="10263513at2759"/>
<name>A0A067CYE5_SAPPC</name>
<evidence type="ECO:0000256" key="2">
    <source>
        <dbReference type="ARBA" id="ARBA00022980"/>
    </source>
</evidence>
<organism evidence="6 7">
    <name type="scientific">Saprolegnia parasitica (strain CBS 223.65)</name>
    <dbReference type="NCBI Taxonomy" id="695850"/>
    <lineage>
        <taxon>Eukaryota</taxon>
        <taxon>Sar</taxon>
        <taxon>Stramenopiles</taxon>
        <taxon>Oomycota</taxon>
        <taxon>Saprolegniomycetes</taxon>
        <taxon>Saprolegniales</taxon>
        <taxon>Saprolegniaceae</taxon>
        <taxon>Saprolegnia</taxon>
    </lineage>
</organism>
<keyword evidence="7" id="KW-1185">Reference proteome</keyword>
<evidence type="ECO:0000313" key="7">
    <source>
        <dbReference type="Proteomes" id="UP000030745"/>
    </source>
</evidence>
<dbReference type="VEuPathDB" id="FungiDB:SPRG_01446"/>
<dbReference type="EMBL" id="KK583191">
    <property type="protein sequence ID" value="KDO34270.1"/>
    <property type="molecule type" value="Genomic_DNA"/>
</dbReference>
<dbReference type="AlphaFoldDB" id="A0A067CYE5"/>
<keyword evidence="2 4" id="KW-0689">Ribosomal protein</keyword>
<dbReference type="Gene3D" id="3.30.63.20">
    <property type="match status" value="1"/>
</dbReference>
<dbReference type="GeneID" id="24124035"/>
<feature type="compositionally biased region" description="Basic residues" evidence="5">
    <location>
        <begin position="23"/>
        <end position="32"/>
    </location>
</feature>
<dbReference type="RefSeq" id="XP_012195049.1">
    <property type="nucleotide sequence ID" value="XM_012339659.1"/>
</dbReference>
<evidence type="ECO:0000256" key="5">
    <source>
        <dbReference type="SAM" id="MobiDB-lite"/>
    </source>
</evidence>
<dbReference type="STRING" id="695850.A0A067CYE5"/>
<evidence type="ECO:0000256" key="4">
    <source>
        <dbReference type="RuleBase" id="RU366057"/>
    </source>
</evidence>
<keyword evidence="3 4" id="KW-0687">Ribonucleoprotein</keyword>
<dbReference type="Pfam" id="PF03297">
    <property type="entry name" value="Ribosomal_S25"/>
    <property type="match status" value="1"/>
</dbReference>
<reference evidence="6 7" key="1">
    <citation type="journal article" date="2013" name="PLoS Genet.">
        <title>Distinctive expansion of potential virulence genes in the genome of the oomycete fish pathogen Saprolegnia parasitica.</title>
        <authorList>
            <person name="Jiang R.H."/>
            <person name="de Bruijn I."/>
            <person name="Haas B.J."/>
            <person name="Belmonte R."/>
            <person name="Lobach L."/>
            <person name="Christie J."/>
            <person name="van den Ackerveken G."/>
            <person name="Bottin A."/>
            <person name="Bulone V."/>
            <person name="Diaz-Moreno S.M."/>
            <person name="Dumas B."/>
            <person name="Fan L."/>
            <person name="Gaulin E."/>
            <person name="Govers F."/>
            <person name="Grenville-Briggs L.J."/>
            <person name="Horner N.R."/>
            <person name="Levin J.Z."/>
            <person name="Mammella M."/>
            <person name="Meijer H.J."/>
            <person name="Morris P."/>
            <person name="Nusbaum C."/>
            <person name="Oome S."/>
            <person name="Phillips A.J."/>
            <person name="van Rooyen D."/>
            <person name="Rzeszutek E."/>
            <person name="Saraiva M."/>
            <person name="Secombes C.J."/>
            <person name="Seidl M.F."/>
            <person name="Snel B."/>
            <person name="Stassen J.H."/>
            <person name="Sykes S."/>
            <person name="Tripathy S."/>
            <person name="van den Berg H."/>
            <person name="Vega-Arreguin J.C."/>
            <person name="Wawra S."/>
            <person name="Young S.K."/>
            <person name="Zeng Q."/>
            <person name="Dieguez-Uribeondo J."/>
            <person name="Russ C."/>
            <person name="Tyler B.M."/>
            <person name="van West P."/>
        </authorList>
    </citation>
    <scope>NUCLEOTIDE SEQUENCE [LARGE SCALE GENOMIC DNA]</scope>
    <source>
        <strain evidence="6 7">CBS 223.65</strain>
    </source>
</reference>
<dbReference type="FunFam" id="3.30.63.20:FF:000001">
    <property type="entry name" value="40S ribosomal protein S25"/>
    <property type="match status" value="1"/>
</dbReference>
<accession>A0A067CYE5</accession>
<comment type="similarity">
    <text evidence="1 4">Belongs to the eukaryotic ribosomal protein eS25 family.</text>
</comment>
<dbReference type="InterPro" id="IPR004977">
    <property type="entry name" value="Ribosomal_eS25"/>
</dbReference>
<dbReference type="OMA" id="CASAYEM"/>
<evidence type="ECO:0000256" key="1">
    <source>
        <dbReference type="ARBA" id="ARBA00009106"/>
    </source>
</evidence>
<dbReference type="Proteomes" id="UP000030745">
    <property type="component" value="Unassembled WGS sequence"/>
</dbReference>
<dbReference type="GO" id="GO:0005840">
    <property type="term" value="C:ribosome"/>
    <property type="evidence" value="ECO:0007669"/>
    <property type="project" value="UniProtKB-KW"/>
</dbReference>